<proteinExistence type="predicted"/>
<dbReference type="Proteomes" id="UP001066276">
    <property type="component" value="Chromosome 9"/>
</dbReference>
<reference evidence="1" key="1">
    <citation type="journal article" date="2022" name="bioRxiv">
        <title>Sequencing and chromosome-scale assembly of the giantPleurodeles waltlgenome.</title>
        <authorList>
            <person name="Brown T."/>
            <person name="Elewa A."/>
            <person name="Iarovenko S."/>
            <person name="Subramanian E."/>
            <person name="Araus A.J."/>
            <person name="Petzold A."/>
            <person name="Susuki M."/>
            <person name="Suzuki K.-i.T."/>
            <person name="Hayashi T."/>
            <person name="Toyoda A."/>
            <person name="Oliveira C."/>
            <person name="Osipova E."/>
            <person name="Leigh N.D."/>
            <person name="Simon A."/>
            <person name="Yun M.H."/>
        </authorList>
    </citation>
    <scope>NUCLEOTIDE SEQUENCE</scope>
    <source>
        <strain evidence="1">20211129_DDA</strain>
        <tissue evidence="1">Liver</tissue>
    </source>
</reference>
<name>A0AAV7MM82_PLEWA</name>
<gene>
    <name evidence="1" type="ORF">NDU88_001276</name>
</gene>
<evidence type="ECO:0000313" key="2">
    <source>
        <dbReference type="Proteomes" id="UP001066276"/>
    </source>
</evidence>
<evidence type="ECO:0000313" key="1">
    <source>
        <dbReference type="EMBL" id="KAJ1103855.1"/>
    </source>
</evidence>
<comment type="caution">
    <text evidence="1">The sequence shown here is derived from an EMBL/GenBank/DDBJ whole genome shotgun (WGS) entry which is preliminary data.</text>
</comment>
<keyword evidence="2" id="KW-1185">Reference proteome</keyword>
<accession>A0AAV7MM82</accession>
<sequence length="107" mass="10655">MLCRARGLILNFSCQKRLHSGSLSSANARGAGSPESFFIARLGGVAAGPAARSRKVALDLLLAAAAGGVPVRGLLLSAGAAAEEAAPLDLAVAIGSRSSGERDQLGD</sequence>
<dbReference type="AlphaFoldDB" id="A0AAV7MM82"/>
<organism evidence="1 2">
    <name type="scientific">Pleurodeles waltl</name>
    <name type="common">Iberian ribbed newt</name>
    <dbReference type="NCBI Taxonomy" id="8319"/>
    <lineage>
        <taxon>Eukaryota</taxon>
        <taxon>Metazoa</taxon>
        <taxon>Chordata</taxon>
        <taxon>Craniata</taxon>
        <taxon>Vertebrata</taxon>
        <taxon>Euteleostomi</taxon>
        <taxon>Amphibia</taxon>
        <taxon>Batrachia</taxon>
        <taxon>Caudata</taxon>
        <taxon>Salamandroidea</taxon>
        <taxon>Salamandridae</taxon>
        <taxon>Pleurodelinae</taxon>
        <taxon>Pleurodeles</taxon>
    </lineage>
</organism>
<protein>
    <submittedName>
        <fullName evidence="1">Uncharacterized protein</fullName>
    </submittedName>
</protein>
<dbReference type="EMBL" id="JANPWB010000013">
    <property type="protein sequence ID" value="KAJ1103855.1"/>
    <property type="molecule type" value="Genomic_DNA"/>
</dbReference>